<dbReference type="SMART" id="SM00387">
    <property type="entry name" value="HATPase_c"/>
    <property type="match status" value="1"/>
</dbReference>
<dbReference type="Gene3D" id="1.10.287.130">
    <property type="match status" value="1"/>
</dbReference>
<proteinExistence type="predicted"/>
<dbReference type="Pfam" id="PF08448">
    <property type="entry name" value="PAS_4"/>
    <property type="match status" value="1"/>
</dbReference>
<dbReference type="InterPro" id="IPR000014">
    <property type="entry name" value="PAS"/>
</dbReference>
<keyword evidence="9" id="KW-0808">Transferase</keyword>
<dbReference type="InterPro" id="IPR011006">
    <property type="entry name" value="CheY-like_superfamily"/>
</dbReference>
<dbReference type="PANTHER" id="PTHR43065:SF42">
    <property type="entry name" value="TWO-COMPONENT SENSOR PPRA"/>
    <property type="match status" value="1"/>
</dbReference>
<evidence type="ECO:0000256" key="1">
    <source>
        <dbReference type="ARBA" id="ARBA00000085"/>
    </source>
</evidence>
<dbReference type="InterPro" id="IPR013656">
    <property type="entry name" value="PAS_4"/>
</dbReference>
<evidence type="ECO:0000259" key="8">
    <source>
        <dbReference type="PROSITE" id="PS50113"/>
    </source>
</evidence>
<dbReference type="Proteomes" id="UP000603912">
    <property type="component" value="Unassembled WGS sequence"/>
</dbReference>
<evidence type="ECO:0000256" key="2">
    <source>
        <dbReference type="ARBA" id="ARBA00012438"/>
    </source>
</evidence>
<accession>A0A917I2D2</accession>
<organism evidence="9 10">
    <name type="scientific">Alsobacter metallidurans</name>
    <dbReference type="NCBI Taxonomy" id="340221"/>
    <lineage>
        <taxon>Bacteria</taxon>
        <taxon>Pseudomonadati</taxon>
        <taxon>Pseudomonadota</taxon>
        <taxon>Alphaproteobacteria</taxon>
        <taxon>Hyphomicrobiales</taxon>
        <taxon>Alsobacteraceae</taxon>
        <taxon>Alsobacter</taxon>
    </lineage>
</organism>
<dbReference type="SUPFAM" id="SSF55785">
    <property type="entry name" value="PYP-like sensor domain (PAS domain)"/>
    <property type="match status" value="1"/>
</dbReference>
<dbReference type="InterPro" id="IPR005467">
    <property type="entry name" value="His_kinase_dom"/>
</dbReference>
<dbReference type="SMART" id="SM00388">
    <property type="entry name" value="HisKA"/>
    <property type="match status" value="1"/>
</dbReference>
<dbReference type="PROSITE" id="PS50110">
    <property type="entry name" value="RESPONSE_REGULATORY"/>
    <property type="match status" value="2"/>
</dbReference>
<feature type="modified residue" description="4-aspartylphosphate" evidence="4">
    <location>
        <position position="87"/>
    </location>
</feature>
<gene>
    <name evidence="9" type="ORF">GCM10007036_00380</name>
</gene>
<dbReference type="NCBIfam" id="TIGR00229">
    <property type="entry name" value="sensory_box"/>
    <property type="match status" value="1"/>
</dbReference>
<evidence type="ECO:0000259" key="5">
    <source>
        <dbReference type="PROSITE" id="PS50109"/>
    </source>
</evidence>
<dbReference type="InterPro" id="IPR035965">
    <property type="entry name" value="PAS-like_dom_sf"/>
</dbReference>
<dbReference type="PRINTS" id="PR00344">
    <property type="entry name" value="BCTRLSENSOR"/>
</dbReference>
<feature type="domain" description="PAC" evidence="8">
    <location>
        <begin position="233"/>
        <end position="288"/>
    </location>
</feature>
<dbReference type="Pfam" id="PF00512">
    <property type="entry name" value="HisKA"/>
    <property type="match status" value="1"/>
</dbReference>
<dbReference type="PANTHER" id="PTHR43065">
    <property type="entry name" value="SENSOR HISTIDINE KINASE"/>
    <property type="match status" value="1"/>
</dbReference>
<evidence type="ECO:0000259" key="6">
    <source>
        <dbReference type="PROSITE" id="PS50110"/>
    </source>
</evidence>
<dbReference type="PROSITE" id="PS50109">
    <property type="entry name" value="HIS_KIN"/>
    <property type="match status" value="1"/>
</dbReference>
<dbReference type="PROSITE" id="PS50113">
    <property type="entry name" value="PAC"/>
    <property type="match status" value="1"/>
</dbReference>
<feature type="domain" description="Response regulatory" evidence="6">
    <location>
        <begin position="38"/>
        <end position="152"/>
    </location>
</feature>
<dbReference type="SUPFAM" id="SSF47384">
    <property type="entry name" value="Homodimeric domain of signal transducing histidine kinase"/>
    <property type="match status" value="1"/>
</dbReference>
<dbReference type="InterPro" id="IPR003594">
    <property type="entry name" value="HATPase_dom"/>
</dbReference>
<dbReference type="InterPro" id="IPR036097">
    <property type="entry name" value="HisK_dim/P_sf"/>
</dbReference>
<dbReference type="InterPro" id="IPR001789">
    <property type="entry name" value="Sig_transdc_resp-reg_receiver"/>
</dbReference>
<dbReference type="Gene3D" id="3.30.450.20">
    <property type="entry name" value="PAS domain"/>
    <property type="match status" value="1"/>
</dbReference>
<feature type="domain" description="Response regulatory" evidence="6">
    <location>
        <begin position="543"/>
        <end position="653"/>
    </location>
</feature>
<dbReference type="Gene3D" id="3.40.50.2300">
    <property type="match status" value="2"/>
</dbReference>
<dbReference type="Gene3D" id="3.30.565.10">
    <property type="entry name" value="Histidine kinase-like ATPase, C-terminal domain"/>
    <property type="match status" value="1"/>
</dbReference>
<dbReference type="InterPro" id="IPR003661">
    <property type="entry name" value="HisK_dim/P_dom"/>
</dbReference>
<evidence type="ECO:0000256" key="4">
    <source>
        <dbReference type="PROSITE-ProRule" id="PRU00169"/>
    </source>
</evidence>
<dbReference type="SUPFAM" id="SSF52172">
    <property type="entry name" value="CheY-like"/>
    <property type="match status" value="2"/>
</dbReference>
<reference evidence="9" key="2">
    <citation type="submission" date="2020-09" db="EMBL/GenBank/DDBJ databases">
        <authorList>
            <person name="Sun Q."/>
            <person name="Zhou Y."/>
        </authorList>
    </citation>
    <scope>NUCLEOTIDE SEQUENCE</scope>
    <source>
        <strain evidence="9">CGMCC 1.12214</strain>
    </source>
</reference>
<dbReference type="AlphaFoldDB" id="A0A917I2D2"/>
<dbReference type="CDD" id="cd00130">
    <property type="entry name" value="PAS"/>
    <property type="match status" value="1"/>
</dbReference>
<keyword evidence="10" id="KW-1185">Reference proteome</keyword>
<reference evidence="9" key="1">
    <citation type="journal article" date="2014" name="Int. J. Syst. Evol. Microbiol.">
        <title>Complete genome sequence of Corynebacterium casei LMG S-19264T (=DSM 44701T), isolated from a smear-ripened cheese.</title>
        <authorList>
            <consortium name="US DOE Joint Genome Institute (JGI-PGF)"/>
            <person name="Walter F."/>
            <person name="Albersmeier A."/>
            <person name="Kalinowski J."/>
            <person name="Ruckert C."/>
        </authorList>
    </citation>
    <scope>NUCLEOTIDE SEQUENCE</scope>
    <source>
        <strain evidence="9">CGMCC 1.12214</strain>
    </source>
</reference>
<dbReference type="EC" id="2.7.13.3" evidence="2"/>
<evidence type="ECO:0000259" key="7">
    <source>
        <dbReference type="PROSITE" id="PS50112"/>
    </source>
</evidence>
<sequence>MNSPHSSSSSVSPPGANLLAKGPVELHQLAGKSGPRGPILVVDDEPDILIALEDLFGDDYDVLTAPAPADALAILRDRPDVMVIVSDERMPGMMGHVFLSEARKFSDAEAILLTGYADLPAVVGALNEGGITGYAPKPWDANALRGMVASALDRRRLKMELQSERALFSGLLDNVADAIAFKDAGGRFIRMNARKAALLGADVVACLGREEGDFVLPERAAAIARSEREAVEAGAPVETVEEWAGEDGPRWRMVTRTPVFGHGGQLESLAIIERDITEQRRLDARLRQAEKMQALGTLAGGVAHDFNNLLTAVLGSIDLAARRIENNPRVTRLLENAAYAARRGASLTHRLLSFSRQRELEPRVVDPNAILSEMNELLSRTLGGMVQISKSCAPDLWPVLIDPAQLELAILNLCINARDAMPEGGALTLTTENVSVSDPNTLNLAPGDYALLTVRDTGSGIPPDVVARIFEPFFTTKEVGKGTGLGLSMVYGLVQQSGGAVDVETAPGCGTAMKLYLPRSQDPALASAAAEVNVASAGRAGARILLVDDDRDVRSVTAQSLQELGYAVEEARSAAEALDVLERSSKPNLVIADVAMPEMNGLELAAAIKQRHPAVPVLLITGYADFSGADTQATVIHKPFQIDDLGKVVSRLLK</sequence>
<dbReference type="Pfam" id="PF00072">
    <property type="entry name" value="Response_reg"/>
    <property type="match status" value="2"/>
</dbReference>
<dbReference type="InterPro" id="IPR036890">
    <property type="entry name" value="HATPase_C_sf"/>
</dbReference>
<dbReference type="CDD" id="cd00082">
    <property type="entry name" value="HisKA"/>
    <property type="match status" value="1"/>
</dbReference>
<dbReference type="Pfam" id="PF02518">
    <property type="entry name" value="HATPase_c"/>
    <property type="match status" value="1"/>
</dbReference>
<evidence type="ECO:0000256" key="3">
    <source>
        <dbReference type="ARBA" id="ARBA00022553"/>
    </source>
</evidence>
<feature type="domain" description="PAS" evidence="7">
    <location>
        <begin position="164"/>
        <end position="234"/>
    </location>
</feature>
<dbReference type="PROSITE" id="PS50112">
    <property type="entry name" value="PAS"/>
    <property type="match status" value="1"/>
</dbReference>
<dbReference type="InterPro" id="IPR000700">
    <property type="entry name" value="PAS-assoc_C"/>
</dbReference>
<keyword evidence="9" id="KW-0418">Kinase</keyword>
<evidence type="ECO:0000313" key="10">
    <source>
        <dbReference type="Proteomes" id="UP000603912"/>
    </source>
</evidence>
<name>A0A917I2D2_9HYPH</name>
<feature type="modified residue" description="4-aspartylphosphate" evidence="4">
    <location>
        <position position="593"/>
    </location>
</feature>
<evidence type="ECO:0000313" key="9">
    <source>
        <dbReference type="EMBL" id="GGH06121.1"/>
    </source>
</evidence>
<feature type="domain" description="Histidine kinase" evidence="5">
    <location>
        <begin position="301"/>
        <end position="521"/>
    </location>
</feature>
<protein>
    <recommendedName>
        <fullName evidence="2">histidine kinase</fullName>
        <ecNumber evidence="2">2.7.13.3</ecNumber>
    </recommendedName>
</protein>
<keyword evidence="3 4" id="KW-0597">Phosphoprotein</keyword>
<dbReference type="EMBL" id="BMES01000001">
    <property type="protein sequence ID" value="GGH06121.1"/>
    <property type="molecule type" value="Genomic_DNA"/>
</dbReference>
<dbReference type="SMART" id="SM00448">
    <property type="entry name" value="REC"/>
    <property type="match status" value="2"/>
</dbReference>
<dbReference type="InterPro" id="IPR004358">
    <property type="entry name" value="Sig_transdc_His_kin-like_C"/>
</dbReference>
<dbReference type="RefSeq" id="WP_188515732.1">
    <property type="nucleotide sequence ID" value="NZ_BMES01000001.1"/>
</dbReference>
<dbReference type="SUPFAM" id="SSF55874">
    <property type="entry name" value="ATPase domain of HSP90 chaperone/DNA topoisomerase II/histidine kinase"/>
    <property type="match status" value="1"/>
</dbReference>
<comment type="catalytic activity">
    <reaction evidence="1">
        <text>ATP + protein L-histidine = ADP + protein N-phospho-L-histidine.</text>
        <dbReference type="EC" id="2.7.13.3"/>
    </reaction>
</comment>
<comment type="caution">
    <text evidence="9">The sequence shown here is derived from an EMBL/GenBank/DDBJ whole genome shotgun (WGS) entry which is preliminary data.</text>
</comment>
<dbReference type="GO" id="GO:0000155">
    <property type="term" value="F:phosphorelay sensor kinase activity"/>
    <property type="evidence" value="ECO:0007669"/>
    <property type="project" value="InterPro"/>
</dbReference>